<gene>
    <name evidence="8" type="primary">Zfp27</name>
    <name evidence="8" type="ORF">E2C01_031841</name>
</gene>
<dbReference type="Pfam" id="PF00096">
    <property type="entry name" value="zf-C2H2"/>
    <property type="match status" value="2"/>
</dbReference>
<evidence type="ECO:0000256" key="5">
    <source>
        <dbReference type="PROSITE-ProRule" id="PRU00042"/>
    </source>
</evidence>
<feature type="domain" description="C2H2-type" evidence="7">
    <location>
        <begin position="67"/>
        <end position="96"/>
    </location>
</feature>
<feature type="compositionally biased region" description="Basic residues" evidence="6">
    <location>
        <begin position="40"/>
        <end position="49"/>
    </location>
</feature>
<feature type="domain" description="C2H2-type" evidence="7">
    <location>
        <begin position="266"/>
        <end position="294"/>
    </location>
</feature>
<dbReference type="InterPro" id="IPR013087">
    <property type="entry name" value="Znf_C2H2_type"/>
</dbReference>
<evidence type="ECO:0000256" key="4">
    <source>
        <dbReference type="ARBA" id="ARBA00022833"/>
    </source>
</evidence>
<evidence type="ECO:0000259" key="7">
    <source>
        <dbReference type="PROSITE" id="PS50157"/>
    </source>
</evidence>
<keyword evidence="3 5" id="KW-0863">Zinc-finger</keyword>
<dbReference type="SMART" id="SM00355">
    <property type="entry name" value="ZnF_C2H2"/>
    <property type="match status" value="11"/>
</dbReference>
<sequence length="683" mass="74038">MERAVLGPYTCGVCGRAFREASHYTKHKRGALCRKLAQRMAKKNKKKKAGKQDWPDRVRQTTPQKPYECTVCGAKFCDRGNVELHLERRHHTRQKLWVMAVQGGGCCPECERWFPNRSELEHHQRQHHPSYLRPVQPITTAATVTTTTAPGVVYYPDPLQQVTSYPAQAPPPGPHLAPQPPPPPPPPPPQPPATAHMHASMATTLLHPPQLGPPPSLIPVSSSPTLPPPAPAHPPMATLPAPEVGEAATKASRSSRAVRPGSAKWNMCGDCGHRFVDPINLELHLQRRHPASRLLDTITIAGNTMLYRTDHTRPDLNAVAMTSRNSLPSNQTYECLLCGFRATVHSLVTNHLQSVHGTANSNLIHVTETPEPTRKAVRGSQARQNTKDHKERHVCEACGEVFPVRVELIRHRVKEKKYRCGVCCLASCSQEQVSAHMAAQHPGTPANTTGLACWLCGTLVYSAATLDEHLKSHGVLRTECVECRECRAGLSDLLSHLRTHLPLQPSRVRLSLSQTGQPTTTQEVEVALDGSVYSTSTQDAASGGEAPTAWAAVAYACSECGACLAGAAQLEAHLQIHQTSQAPHPATSTHSNTTTTTTVAAAIAATTQATSCLAGAGVSRVPGSLEFRCEECGFWRQDGEPVMKHIQAVHMSGNMLHSVRLPSGLLQVHPIQVVTPISTLASQ</sequence>
<feature type="compositionally biased region" description="Low complexity" evidence="6">
    <location>
        <begin position="193"/>
        <end position="209"/>
    </location>
</feature>
<protein>
    <submittedName>
        <fullName evidence="8">Zinc finger protein 27</fullName>
    </submittedName>
</protein>
<feature type="region of interest" description="Disordered" evidence="6">
    <location>
        <begin position="40"/>
        <end position="60"/>
    </location>
</feature>
<dbReference type="PROSITE" id="PS50157">
    <property type="entry name" value="ZINC_FINGER_C2H2_2"/>
    <property type="match status" value="6"/>
</dbReference>
<proteinExistence type="predicted"/>
<comment type="caution">
    <text evidence="8">The sequence shown here is derived from an EMBL/GenBank/DDBJ whole genome shotgun (WGS) entry which is preliminary data.</text>
</comment>
<feature type="compositionally biased region" description="Basic and acidic residues" evidence="6">
    <location>
        <begin position="50"/>
        <end position="59"/>
    </location>
</feature>
<feature type="domain" description="C2H2-type" evidence="7">
    <location>
        <begin position="555"/>
        <end position="582"/>
    </location>
</feature>
<dbReference type="GO" id="GO:0008270">
    <property type="term" value="F:zinc ion binding"/>
    <property type="evidence" value="ECO:0007669"/>
    <property type="project" value="UniProtKB-KW"/>
</dbReference>
<keyword evidence="1" id="KW-0479">Metal-binding</keyword>
<evidence type="ECO:0000256" key="6">
    <source>
        <dbReference type="SAM" id="MobiDB-lite"/>
    </source>
</evidence>
<feature type="compositionally biased region" description="Pro residues" evidence="6">
    <location>
        <begin position="225"/>
        <end position="234"/>
    </location>
</feature>
<evidence type="ECO:0000313" key="9">
    <source>
        <dbReference type="Proteomes" id="UP000324222"/>
    </source>
</evidence>
<reference evidence="8 9" key="1">
    <citation type="submission" date="2019-05" db="EMBL/GenBank/DDBJ databases">
        <title>Another draft genome of Portunus trituberculatus and its Hox gene families provides insights of decapod evolution.</title>
        <authorList>
            <person name="Jeong J.-H."/>
            <person name="Song I."/>
            <person name="Kim S."/>
            <person name="Choi T."/>
            <person name="Kim D."/>
            <person name="Ryu S."/>
            <person name="Kim W."/>
        </authorList>
    </citation>
    <scope>NUCLEOTIDE SEQUENCE [LARGE SCALE GENOMIC DNA]</scope>
    <source>
        <tissue evidence="8">Muscle</tissue>
    </source>
</reference>
<dbReference type="InterPro" id="IPR036236">
    <property type="entry name" value="Znf_C2H2_sf"/>
</dbReference>
<dbReference type="Proteomes" id="UP000324222">
    <property type="component" value="Unassembled WGS sequence"/>
</dbReference>
<evidence type="ECO:0000256" key="2">
    <source>
        <dbReference type="ARBA" id="ARBA00022737"/>
    </source>
</evidence>
<evidence type="ECO:0000256" key="1">
    <source>
        <dbReference type="ARBA" id="ARBA00022723"/>
    </source>
</evidence>
<evidence type="ECO:0000313" key="8">
    <source>
        <dbReference type="EMBL" id="MPC38335.1"/>
    </source>
</evidence>
<feature type="domain" description="C2H2-type" evidence="7">
    <location>
        <begin position="107"/>
        <end position="127"/>
    </location>
</feature>
<dbReference type="OrthoDB" id="6345036at2759"/>
<dbReference type="PROSITE" id="PS00028">
    <property type="entry name" value="ZINC_FINGER_C2H2_1"/>
    <property type="match status" value="4"/>
</dbReference>
<dbReference type="SUPFAM" id="SSF57667">
    <property type="entry name" value="beta-beta-alpha zinc fingers"/>
    <property type="match status" value="2"/>
</dbReference>
<feature type="domain" description="C2H2-type" evidence="7">
    <location>
        <begin position="9"/>
        <end position="29"/>
    </location>
</feature>
<dbReference type="EMBL" id="VSRR010004040">
    <property type="protein sequence ID" value="MPC38335.1"/>
    <property type="molecule type" value="Genomic_DNA"/>
</dbReference>
<feature type="compositionally biased region" description="Pro residues" evidence="6">
    <location>
        <begin position="168"/>
        <end position="192"/>
    </location>
</feature>
<keyword evidence="4" id="KW-0862">Zinc</keyword>
<dbReference type="AlphaFoldDB" id="A0A5B7EY08"/>
<dbReference type="Gene3D" id="3.30.160.60">
    <property type="entry name" value="Classic Zinc Finger"/>
    <property type="match status" value="4"/>
</dbReference>
<keyword evidence="9" id="KW-1185">Reference proteome</keyword>
<keyword evidence="2" id="KW-0677">Repeat</keyword>
<accession>A0A5B7EY08</accession>
<dbReference type="PANTHER" id="PTHR24379">
    <property type="entry name" value="KRAB AND ZINC FINGER DOMAIN-CONTAINING"/>
    <property type="match status" value="1"/>
</dbReference>
<feature type="region of interest" description="Disordered" evidence="6">
    <location>
        <begin position="163"/>
        <end position="237"/>
    </location>
</feature>
<name>A0A5B7EY08_PORTR</name>
<dbReference type="PANTHER" id="PTHR24379:SF123">
    <property type="entry name" value="ZINC FINGER AND BTB DOMAIN CONTAINING 17"/>
    <property type="match status" value="1"/>
</dbReference>
<evidence type="ECO:0000256" key="3">
    <source>
        <dbReference type="ARBA" id="ARBA00022771"/>
    </source>
</evidence>
<organism evidence="8 9">
    <name type="scientific">Portunus trituberculatus</name>
    <name type="common">Swimming crab</name>
    <name type="synonym">Neptunus trituberculatus</name>
    <dbReference type="NCBI Taxonomy" id="210409"/>
    <lineage>
        <taxon>Eukaryota</taxon>
        <taxon>Metazoa</taxon>
        <taxon>Ecdysozoa</taxon>
        <taxon>Arthropoda</taxon>
        <taxon>Crustacea</taxon>
        <taxon>Multicrustacea</taxon>
        <taxon>Malacostraca</taxon>
        <taxon>Eumalacostraca</taxon>
        <taxon>Eucarida</taxon>
        <taxon>Decapoda</taxon>
        <taxon>Pleocyemata</taxon>
        <taxon>Brachyura</taxon>
        <taxon>Eubrachyura</taxon>
        <taxon>Portunoidea</taxon>
        <taxon>Portunidae</taxon>
        <taxon>Portuninae</taxon>
        <taxon>Portunus</taxon>
    </lineage>
</organism>
<feature type="domain" description="C2H2-type" evidence="7">
    <location>
        <begin position="478"/>
        <end position="505"/>
    </location>
</feature>